<proteinExistence type="predicted"/>
<dbReference type="AlphaFoldDB" id="E3N9K1"/>
<name>E3N9K1_CAERE</name>
<dbReference type="KEGG" id="crq:GCK72_015907"/>
<evidence type="ECO:0000313" key="2">
    <source>
        <dbReference type="EMBL" id="EFO90427.1"/>
    </source>
</evidence>
<gene>
    <name evidence="2" type="ORF">CRE_01298</name>
</gene>
<dbReference type="HOGENOM" id="CLU_052723_0_0_1"/>
<feature type="coiled-coil region" evidence="1">
    <location>
        <begin position="36"/>
        <end position="98"/>
    </location>
</feature>
<keyword evidence="1" id="KW-0175">Coiled coil</keyword>
<dbReference type="Proteomes" id="UP000008281">
    <property type="component" value="Unassembled WGS sequence"/>
</dbReference>
<keyword evidence="3" id="KW-1185">Reference proteome</keyword>
<dbReference type="STRING" id="31234.E3N9K1"/>
<dbReference type="GeneID" id="9805888"/>
<dbReference type="EMBL" id="DS268567">
    <property type="protein sequence ID" value="EFO90427.1"/>
    <property type="molecule type" value="Genomic_DNA"/>
</dbReference>
<dbReference type="RefSeq" id="XP_003094911.2">
    <property type="nucleotide sequence ID" value="XM_003094863.2"/>
</dbReference>
<dbReference type="OrthoDB" id="28818at2759"/>
<dbReference type="OMA" id="QCANKLM"/>
<sequence length="401" mass="46423">MSTSNMHTAENCFALNCYQCLTKKFWKMQDDTRVLLMNRENEKLRLEAQLRTEKSEIRKLKYRVNDAKATIGDKEAKIEELKSKLDVASQKERELQEQHATEMSGKDSMIQELEGKLVASKELQEQQNLKVLELSGVQKKSCEKIQELQEQHATEMSGKDSVIRELESKLVASQEKSARKINQIQEKYVKHIRGKDLKMRTLEHELSAVQKKSSEKIQELESTLSDKNLTIQDLKIQLSAAPHQCANKLMKLQVHHNKELSDKDQVIQKLETHLATVQEQHDLVIQELEGKLVDSQEESVRKIQELQNQHSKQIHGKDLEIQQLAMKLVGSLEENVENIKEVSRQQLRIQELEQQANEDALRIQKLQEESLETDRRLQGMVEMLKREADLAELAELEDGHD</sequence>
<protein>
    <submittedName>
        <fullName evidence="2">Uncharacterized protein</fullName>
    </submittedName>
</protein>
<evidence type="ECO:0000256" key="1">
    <source>
        <dbReference type="SAM" id="Coils"/>
    </source>
</evidence>
<dbReference type="InParanoid" id="E3N9K1"/>
<dbReference type="CTD" id="9805888"/>
<feature type="coiled-coil region" evidence="1">
    <location>
        <begin position="335"/>
        <end position="369"/>
    </location>
</feature>
<accession>E3N9K1</accession>
<reference evidence="2" key="1">
    <citation type="submission" date="2007-07" db="EMBL/GenBank/DDBJ databases">
        <title>PCAP assembly of the Caenorhabditis remanei genome.</title>
        <authorList>
            <consortium name="The Caenorhabditis remanei Sequencing Consortium"/>
            <person name="Wilson R.K."/>
        </authorList>
    </citation>
    <scope>NUCLEOTIDE SEQUENCE [LARGE SCALE GENOMIC DNA]</scope>
    <source>
        <strain evidence="2">PB4641</strain>
    </source>
</reference>
<evidence type="ECO:0000313" key="3">
    <source>
        <dbReference type="Proteomes" id="UP000008281"/>
    </source>
</evidence>
<organism evidence="3">
    <name type="scientific">Caenorhabditis remanei</name>
    <name type="common">Caenorhabditis vulgaris</name>
    <dbReference type="NCBI Taxonomy" id="31234"/>
    <lineage>
        <taxon>Eukaryota</taxon>
        <taxon>Metazoa</taxon>
        <taxon>Ecdysozoa</taxon>
        <taxon>Nematoda</taxon>
        <taxon>Chromadorea</taxon>
        <taxon>Rhabditida</taxon>
        <taxon>Rhabditina</taxon>
        <taxon>Rhabditomorpha</taxon>
        <taxon>Rhabditoidea</taxon>
        <taxon>Rhabditidae</taxon>
        <taxon>Peloderinae</taxon>
        <taxon>Caenorhabditis</taxon>
    </lineage>
</organism>